<evidence type="ECO:0000256" key="1">
    <source>
        <dbReference type="SAM" id="MobiDB-lite"/>
    </source>
</evidence>
<accession>A0A1I3HRI3</accession>
<keyword evidence="2" id="KW-0472">Membrane</keyword>
<evidence type="ECO:0000256" key="2">
    <source>
        <dbReference type="SAM" id="Phobius"/>
    </source>
</evidence>
<dbReference type="SUPFAM" id="SSF48452">
    <property type="entry name" value="TPR-like"/>
    <property type="match status" value="1"/>
</dbReference>
<dbReference type="AlphaFoldDB" id="A0A1I3HRI3"/>
<proteinExistence type="predicted"/>
<evidence type="ECO:0000313" key="4">
    <source>
        <dbReference type="Proteomes" id="UP000199518"/>
    </source>
</evidence>
<dbReference type="Proteomes" id="UP000199518">
    <property type="component" value="Unassembled WGS sequence"/>
</dbReference>
<keyword evidence="2" id="KW-1133">Transmembrane helix</keyword>
<dbReference type="InterPro" id="IPR011990">
    <property type="entry name" value="TPR-like_helical_dom_sf"/>
</dbReference>
<sequence>MTGTPPSTSSNDHYHHAPEQTELEKALNKGLTKAEPYSNQLLMAFIAVAVILVGGIFWYRSTGARQTAGWDEFAVCRAPDDYLALADKYPNLPVGEWSRLQAGRQFLAEGLGQALTNRASSDERLNKALGCYEQLVKLNGQPNLREEALYGLATCREALSDGDDKPAIEAYEQLLNEFPDSQHRLWAQERVNALKTKTAEGFYAWFRKQNPKPADRPKPQDIPSTPPEDGFSDLKLPTGTPEKIEAPAKPPTDMSIEIPKPMGDAPKDFPPGTTAPPAAPATPALPVPDAAPAPKSEAPATPATESKPAEQPAK</sequence>
<feature type="transmembrane region" description="Helical" evidence="2">
    <location>
        <begin position="41"/>
        <end position="59"/>
    </location>
</feature>
<feature type="region of interest" description="Disordered" evidence="1">
    <location>
        <begin position="208"/>
        <end position="314"/>
    </location>
</feature>
<dbReference type="OrthoDB" id="265362at2"/>
<organism evidence="3 4">
    <name type="scientific">Planctomicrobium piriforme</name>
    <dbReference type="NCBI Taxonomy" id="1576369"/>
    <lineage>
        <taxon>Bacteria</taxon>
        <taxon>Pseudomonadati</taxon>
        <taxon>Planctomycetota</taxon>
        <taxon>Planctomycetia</taxon>
        <taxon>Planctomycetales</taxon>
        <taxon>Planctomycetaceae</taxon>
        <taxon>Planctomicrobium</taxon>
    </lineage>
</organism>
<name>A0A1I3HRI3_9PLAN</name>
<feature type="compositionally biased region" description="Pro residues" evidence="1">
    <location>
        <begin position="273"/>
        <end position="291"/>
    </location>
</feature>
<dbReference type="Gene3D" id="1.25.40.10">
    <property type="entry name" value="Tetratricopeptide repeat domain"/>
    <property type="match status" value="1"/>
</dbReference>
<dbReference type="Pfam" id="PF13174">
    <property type="entry name" value="TPR_6"/>
    <property type="match status" value="1"/>
</dbReference>
<dbReference type="STRING" id="1576369.SAMN05421753_108161"/>
<protein>
    <submittedName>
        <fullName evidence="3">Tetratricopeptide repeat-containing protein</fullName>
    </submittedName>
</protein>
<dbReference type="InterPro" id="IPR019734">
    <property type="entry name" value="TPR_rpt"/>
</dbReference>
<evidence type="ECO:0000313" key="3">
    <source>
        <dbReference type="EMBL" id="SFI38167.1"/>
    </source>
</evidence>
<keyword evidence="4" id="KW-1185">Reference proteome</keyword>
<dbReference type="EMBL" id="FOQD01000008">
    <property type="protein sequence ID" value="SFI38167.1"/>
    <property type="molecule type" value="Genomic_DNA"/>
</dbReference>
<gene>
    <name evidence="3" type="ORF">SAMN05421753_108161</name>
</gene>
<dbReference type="RefSeq" id="WP_092050471.1">
    <property type="nucleotide sequence ID" value="NZ_FOQD01000008.1"/>
</dbReference>
<reference evidence="4" key="1">
    <citation type="submission" date="2016-10" db="EMBL/GenBank/DDBJ databases">
        <authorList>
            <person name="Varghese N."/>
            <person name="Submissions S."/>
        </authorList>
    </citation>
    <scope>NUCLEOTIDE SEQUENCE [LARGE SCALE GENOMIC DNA]</scope>
    <source>
        <strain evidence="4">DSM 26348</strain>
    </source>
</reference>
<keyword evidence="2" id="KW-0812">Transmembrane</keyword>